<accession>A0A328HJP6</accession>
<evidence type="ECO:0000313" key="7">
    <source>
        <dbReference type="Proteomes" id="UP000249166"/>
    </source>
</evidence>
<dbReference type="PANTHER" id="PTHR43101:SF1">
    <property type="entry name" value="BETA-FRUCTOSIDASE"/>
    <property type="match status" value="1"/>
</dbReference>
<dbReference type="AlphaFoldDB" id="A0A328HJP6"/>
<evidence type="ECO:0000259" key="5">
    <source>
        <dbReference type="Pfam" id="PF00251"/>
    </source>
</evidence>
<keyword evidence="4" id="KW-0326">Glycosidase</keyword>
<dbReference type="InterPro" id="IPR001362">
    <property type="entry name" value="Glyco_hydro_32"/>
</dbReference>
<evidence type="ECO:0000313" key="6">
    <source>
        <dbReference type="EMBL" id="RAM38381.1"/>
    </source>
</evidence>
<dbReference type="InterPro" id="IPR023296">
    <property type="entry name" value="Glyco_hydro_beta-prop_sf"/>
</dbReference>
<organism evidence="6 7">
    <name type="scientific">Arthrobacter globiformis</name>
    <dbReference type="NCBI Taxonomy" id="1665"/>
    <lineage>
        <taxon>Bacteria</taxon>
        <taxon>Bacillati</taxon>
        <taxon>Actinomycetota</taxon>
        <taxon>Actinomycetes</taxon>
        <taxon>Micrococcales</taxon>
        <taxon>Micrococcaceae</taxon>
        <taxon>Arthrobacter</taxon>
    </lineage>
</organism>
<gene>
    <name evidence="6" type="ORF">DBZ45_05095</name>
</gene>
<dbReference type="EC" id="3.2.1.26" evidence="2"/>
<dbReference type="SUPFAM" id="SSF75005">
    <property type="entry name" value="Arabinanase/levansucrase/invertase"/>
    <property type="match status" value="1"/>
</dbReference>
<dbReference type="Gene3D" id="2.115.10.20">
    <property type="entry name" value="Glycosyl hydrolase domain, family 43"/>
    <property type="match status" value="1"/>
</dbReference>
<comment type="caution">
    <text evidence="6">The sequence shown here is derived from an EMBL/GenBank/DDBJ whole genome shotgun (WGS) entry which is preliminary data.</text>
</comment>
<name>A0A328HJP6_ARTGO</name>
<dbReference type="GO" id="GO:0005975">
    <property type="term" value="P:carbohydrate metabolic process"/>
    <property type="evidence" value="ECO:0007669"/>
    <property type="project" value="InterPro"/>
</dbReference>
<dbReference type="Pfam" id="PF00251">
    <property type="entry name" value="Glyco_hydro_32N"/>
    <property type="match status" value="1"/>
</dbReference>
<dbReference type="GO" id="GO:0004564">
    <property type="term" value="F:beta-fructofuranosidase activity"/>
    <property type="evidence" value="ECO:0007669"/>
    <property type="project" value="UniProtKB-EC"/>
</dbReference>
<protein>
    <recommendedName>
        <fullName evidence="2">beta-fructofuranosidase</fullName>
        <ecNumber evidence="2">3.2.1.26</ecNumber>
    </recommendedName>
</protein>
<dbReference type="EMBL" id="QLNP01000062">
    <property type="protein sequence ID" value="RAM38381.1"/>
    <property type="molecule type" value="Genomic_DNA"/>
</dbReference>
<dbReference type="CDD" id="cd08996">
    <property type="entry name" value="GH32_FFase"/>
    <property type="match status" value="1"/>
</dbReference>
<proteinExistence type="inferred from homology"/>
<dbReference type="PANTHER" id="PTHR43101">
    <property type="entry name" value="BETA-FRUCTOSIDASE"/>
    <property type="match status" value="1"/>
</dbReference>
<evidence type="ECO:0000256" key="3">
    <source>
        <dbReference type="ARBA" id="ARBA00022801"/>
    </source>
</evidence>
<keyword evidence="3 6" id="KW-0378">Hydrolase</keyword>
<evidence type="ECO:0000256" key="1">
    <source>
        <dbReference type="ARBA" id="ARBA00009902"/>
    </source>
</evidence>
<dbReference type="RefSeq" id="WP_111902850.1">
    <property type="nucleotide sequence ID" value="NZ_QLNP01000062.1"/>
</dbReference>
<dbReference type="OrthoDB" id="9776657at2"/>
<evidence type="ECO:0000256" key="2">
    <source>
        <dbReference type="ARBA" id="ARBA00012758"/>
    </source>
</evidence>
<dbReference type="Proteomes" id="UP000249166">
    <property type="component" value="Unassembled WGS sequence"/>
</dbReference>
<reference evidence="6 7" key="1">
    <citation type="submission" date="2018-04" db="EMBL/GenBank/DDBJ databases">
        <title>Bacteria isolated from cave deposits of Manipur.</title>
        <authorList>
            <person name="Sahoo D."/>
            <person name="Sarangthem I."/>
            <person name="Nandeibam J."/>
        </authorList>
    </citation>
    <scope>NUCLEOTIDE SEQUENCE [LARGE SCALE GENOMIC DNA]</scope>
    <source>
        <strain evidence="7">mrc11</strain>
    </source>
</reference>
<feature type="domain" description="Glycosyl hydrolase family 32 N-terminal" evidence="5">
    <location>
        <begin position="11"/>
        <end position="302"/>
    </location>
</feature>
<evidence type="ECO:0000256" key="4">
    <source>
        <dbReference type="ARBA" id="ARBA00023295"/>
    </source>
</evidence>
<comment type="similarity">
    <text evidence="1">Belongs to the glycosyl hydrolase 32 family.</text>
</comment>
<sequence length="468" mass="49901">MNTQDPRPALHFTAAEGWINDPLGVTWKDGQYHLFYQYVPGRTTWAPNCHWGHATSLDLIAWTEQGVAVAPGEGDDGVWSGSIVTGPDGAATMFYTSVTEPEIGIGTVRTATPEDASWNTWTKGAKLMTAPDLGVVAYRDPFVFRDGEQWRMFVGAGLEGGTAAAVSYSSPDLAEWTLDGIAAQRNGTKKDPVWTGTMWECPQLFEIDGSHVLVTSIWEDDVLHYVAYGVGSYAGGQFTARSWGQLSFGKSYYAPSFFRDKDGTPSLIFWVRGVLDPGGKWASALSIPHTLNLDGDVLVATPHADLANYSQPGRLEEMRPGVFETVLDGGADLRCTVTAGTVIRLSAAEGGLSRSEAAILATVSHDGEGIRVTVDGNADFAESFLPADKESELRLIIDAGVLELSGRHGIMAVPLPIAESPVTLSVSGAAGTPLLSTVATPVSRAAANEEADEEDLYLAATSLPYILG</sequence>
<dbReference type="SMART" id="SM00640">
    <property type="entry name" value="Glyco_32"/>
    <property type="match status" value="1"/>
</dbReference>
<dbReference type="InterPro" id="IPR013148">
    <property type="entry name" value="Glyco_hydro_32_N"/>
</dbReference>
<dbReference type="InterPro" id="IPR051214">
    <property type="entry name" value="GH32_Enzymes"/>
</dbReference>